<feature type="transmembrane region" description="Helical" evidence="2">
    <location>
        <begin position="178"/>
        <end position="201"/>
    </location>
</feature>
<dbReference type="Proteomes" id="UP000444721">
    <property type="component" value="Unassembled WGS sequence"/>
</dbReference>
<dbReference type="VEuPathDB" id="AmoebaDB:NfTy_025880"/>
<keyword evidence="2" id="KW-1133">Transmembrane helix</keyword>
<evidence type="ECO:0000256" key="2">
    <source>
        <dbReference type="SAM" id="Phobius"/>
    </source>
</evidence>
<evidence type="ECO:0000256" key="1">
    <source>
        <dbReference type="SAM" id="MobiDB-lite"/>
    </source>
</evidence>
<dbReference type="AlphaFoldDB" id="A0A6A5CIB4"/>
<feature type="compositionally biased region" description="Basic and acidic residues" evidence="1">
    <location>
        <begin position="56"/>
        <end position="71"/>
    </location>
</feature>
<keyword evidence="2" id="KW-0472">Membrane</keyword>
<feature type="compositionally biased region" description="Polar residues" evidence="1">
    <location>
        <begin position="74"/>
        <end position="109"/>
    </location>
</feature>
<dbReference type="EMBL" id="VFQX01000001">
    <property type="protein sequence ID" value="KAF0985055.1"/>
    <property type="molecule type" value="Genomic_DNA"/>
</dbReference>
<keyword evidence="2" id="KW-0812">Transmembrane</keyword>
<accession>A0A6A5CIB4</accession>
<evidence type="ECO:0000313" key="3">
    <source>
        <dbReference type="EMBL" id="KAF0985055.1"/>
    </source>
</evidence>
<protein>
    <submittedName>
        <fullName evidence="3">Uncharacterized protein</fullName>
    </submittedName>
</protein>
<dbReference type="VEuPathDB" id="AmoebaDB:FDP41_000094"/>
<feature type="region of interest" description="Disordered" evidence="1">
    <location>
        <begin position="54"/>
        <end position="132"/>
    </location>
</feature>
<dbReference type="RefSeq" id="XP_044569768.1">
    <property type="nucleotide sequence ID" value="XM_044713353.1"/>
</dbReference>
<keyword evidence="4" id="KW-1185">Reference proteome</keyword>
<comment type="caution">
    <text evidence="3">The sequence shown here is derived from an EMBL/GenBank/DDBJ whole genome shotgun (WGS) entry which is preliminary data.</text>
</comment>
<sequence length="427" mass="48749">MSYGMTDRQTVQVDTTTNSFNTANNNNNNCFILKVHIRKRPLSDRPINVEASCYESPEKKTKPNNGEERVNSMKIDSTNEQKTSGRNHSMNGNVKKNETQNSSFPPSRTEQQEKEVEASFPSSSTNTLSKQEGLSDVHAFADISKEDDDMEMEIYIPHSFIERLKSPSPPPTQSQPSFLQYVMLFFMLFCSGILFYQFIYLPHLSPWTPKTQMDSVANEGNFTSLNNVSTNEAMCPPFHEQVNKASNDLMPLPPSPPKIVVTKCRVAFISQVASYVNEIFLHTKLFKYVPSFENEKIELSFTKLSSFEHLNKEKSDYFFFITTSSRPEASDAKGELENYVLPYIKERFNMSRSSAIFATTDTQLISKIENLPLKDYYVQWTSDVEKVGKQGEAPLKGLVNDVISKCREKVQPEKDLLSSTEKEQRRE</sequence>
<evidence type="ECO:0000313" key="4">
    <source>
        <dbReference type="Proteomes" id="UP000444721"/>
    </source>
</evidence>
<dbReference type="VEuPathDB" id="AmoebaDB:NF0010960"/>
<reference evidence="3 4" key="1">
    <citation type="journal article" date="2019" name="Sci. Rep.">
        <title>Nanopore sequencing improves the draft genome of the human pathogenic amoeba Naegleria fowleri.</title>
        <authorList>
            <person name="Liechti N."/>
            <person name="Schurch N."/>
            <person name="Bruggmann R."/>
            <person name="Wittwer M."/>
        </authorList>
    </citation>
    <scope>NUCLEOTIDE SEQUENCE [LARGE SCALE GENOMIC DNA]</scope>
    <source>
        <strain evidence="3 4">ATCC 30894</strain>
    </source>
</reference>
<gene>
    <name evidence="3" type="ORF">FDP41_000094</name>
</gene>
<feature type="compositionally biased region" description="Polar residues" evidence="1">
    <location>
        <begin position="120"/>
        <end position="132"/>
    </location>
</feature>
<proteinExistence type="predicted"/>
<name>A0A6A5CIB4_NAEFO</name>
<organism evidence="3 4">
    <name type="scientific">Naegleria fowleri</name>
    <name type="common">Brain eating amoeba</name>
    <dbReference type="NCBI Taxonomy" id="5763"/>
    <lineage>
        <taxon>Eukaryota</taxon>
        <taxon>Discoba</taxon>
        <taxon>Heterolobosea</taxon>
        <taxon>Tetramitia</taxon>
        <taxon>Eutetramitia</taxon>
        <taxon>Vahlkampfiidae</taxon>
        <taxon>Naegleria</taxon>
    </lineage>
</organism>
<dbReference type="OrthoDB" id="10554912at2759"/>
<dbReference type="GeneID" id="68107312"/>